<feature type="compositionally biased region" description="Low complexity" evidence="2">
    <location>
        <begin position="10"/>
        <end position="27"/>
    </location>
</feature>
<evidence type="ECO:0008006" key="5">
    <source>
        <dbReference type="Google" id="ProtNLM"/>
    </source>
</evidence>
<dbReference type="InterPro" id="IPR029063">
    <property type="entry name" value="SAM-dependent_MTases_sf"/>
</dbReference>
<dbReference type="AlphaFoldDB" id="A0A2N3MXJ5"/>
<organism evidence="3 4">
    <name type="scientific">Lomentospora prolificans</name>
    <dbReference type="NCBI Taxonomy" id="41688"/>
    <lineage>
        <taxon>Eukaryota</taxon>
        <taxon>Fungi</taxon>
        <taxon>Dikarya</taxon>
        <taxon>Ascomycota</taxon>
        <taxon>Pezizomycotina</taxon>
        <taxon>Sordariomycetes</taxon>
        <taxon>Hypocreomycetidae</taxon>
        <taxon>Microascales</taxon>
        <taxon>Microascaceae</taxon>
        <taxon>Lomentospora</taxon>
    </lineage>
</organism>
<dbReference type="Gene3D" id="3.40.50.150">
    <property type="entry name" value="Vaccinia Virus protein VP39"/>
    <property type="match status" value="1"/>
</dbReference>
<gene>
    <name evidence="3" type="ORF">jhhlp_008265</name>
</gene>
<comment type="caution">
    <text evidence="3">The sequence shown here is derived from an EMBL/GenBank/DDBJ whole genome shotgun (WGS) entry which is preliminary data.</text>
</comment>
<dbReference type="SUPFAM" id="SSF53335">
    <property type="entry name" value="S-adenosyl-L-methionine-dependent methyltransferases"/>
    <property type="match status" value="1"/>
</dbReference>
<sequence>MADENPPTKSPANPASPASAAEGSDAPRSPPKDIAVTSFPTLEADEVEEEEDVLDDGDSGVGSFQSSTASMRDELIKQRKEHGRKYQGYLEAKLQNHLVWVTLERKLYHAPVKSLGRVLDVGCGTGQWTIDFADEHPESEVIGVDLAPVQPKVVPPNLVFEVDDLEQPWTFTNKFNYIHTEAMIGALQDWPKYFAQSFDALEPDGYLEIHDIDFMIRCDDDSMPDDSAIVKWHLYLKEAAANLGIKLGSLILDFPEMMQKAGYVDISVRQFKWPINTWPKEKKYKEIGWFAYENFNWGCESMSLALLTRGLGWNVDEVRVFMALLRKDFANKRMHAYWNFYAIHGRKPVTQD</sequence>
<evidence type="ECO:0000256" key="1">
    <source>
        <dbReference type="ARBA" id="ARBA00038158"/>
    </source>
</evidence>
<protein>
    <recommendedName>
        <fullName evidence="5">Methyltransferase domain-containing protein</fullName>
    </recommendedName>
</protein>
<dbReference type="OrthoDB" id="2013972at2759"/>
<reference evidence="3 4" key="1">
    <citation type="journal article" date="2017" name="G3 (Bethesda)">
        <title>First Draft Genome Sequence of the Pathogenic Fungus Lomentospora prolificans (Formerly Scedosporium prolificans).</title>
        <authorList>
            <person name="Luo R."/>
            <person name="Zimin A."/>
            <person name="Workman R."/>
            <person name="Fan Y."/>
            <person name="Pertea G."/>
            <person name="Grossman N."/>
            <person name="Wear M.P."/>
            <person name="Jia B."/>
            <person name="Miller H."/>
            <person name="Casadevall A."/>
            <person name="Timp W."/>
            <person name="Zhang S.X."/>
            <person name="Salzberg S.L."/>
        </authorList>
    </citation>
    <scope>NUCLEOTIDE SEQUENCE [LARGE SCALE GENOMIC DNA]</scope>
    <source>
        <strain evidence="3 4">JHH-5317</strain>
    </source>
</reference>
<dbReference type="CDD" id="cd02440">
    <property type="entry name" value="AdoMet_MTases"/>
    <property type="match status" value="1"/>
</dbReference>
<proteinExistence type="inferred from homology"/>
<dbReference type="VEuPathDB" id="FungiDB:jhhlp_008265"/>
<dbReference type="Pfam" id="PF13489">
    <property type="entry name" value="Methyltransf_23"/>
    <property type="match status" value="1"/>
</dbReference>
<dbReference type="GO" id="GO:0008168">
    <property type="term" value="F:methyltransferase activity"/>
    <property type="evidence" value="ECO:0007669"/>
    <property type="project" value="TreeGrafter"/>
</dbReference>
<comment type="similarity">
    <text evidence="1">Belongs to the methyltransferase superfamily. LaeA methyltransferase family.</text>
</comment>
<dbReference type="EMBL" id="NLAX01001623">
    <property type="protein sequence ID" value="PKS04900.1"/>
    <property type="molecule type" value="Genomic_DNA"/>
</dbReference>
<evidence type="ECO:0000313" key="3">
    <source>
        <dbReference type="EMBL" id="PKS04900.1"/>
    </source>
</evidence>
<dbReference type="PANTHER" id="PTHR43591">
    <property type="entry name" value="METHYLTRANSFERASE"/>
    <property type="match status" value="1"/>
</dbReference>
<evidence type="ECO:0000256" key="2">
    <source>
        <dbReference type="SAM" id="MobiDB-lite"/>
    </source>
</evidence>
<dbReference type="InParanoid" id="A0A2N3MXJ5"/>
<name>A0A2N3MXJ5_9PEZI</name>
<accession>A0A2N3MXJ5</accession>
<dbReference type="PANTHER" id="PTHR43591:SF105">
    <property type="entry name" value="METHYLTRANSFERASE DOMAIN-CONTAINING PROTEIN-RELATED"/>
    <property type="match status" value="1"/>
</dbReference>
<evidence type="ECO:0000313" key="4">
    <source>
        <dbReference type="Proteomes" id="UP000233524"/>
    </source>
</evidence>
<feature type="region of interest" description="Disordered" evidence="2">
    <location>
        <begin position="1"/>
        <end position="72"/>
    </location>
</feature>
<keyword evidence="4" id="KW-1185">Reference proteome</keyword>
<dbReference type="STRING" id="41688.A0A2N3MXJ5"/>
<dbReference type="Proteomes" id="UP000233524">
    <property type="component" value="Unassembled WGS sequence"/>
</dbReference>
<feature type="compositionally biased region" description="Acidic residues" evidence="2">
    <location>
        <begin position="43"/>
        <end position="58"/>
    </location>
</feature>